<feature type="binding site" evidence="2">
    <location>
        <begin position="66"/>
        <end position="68"/>
    </location>
    <ligand>
        <name>substrate</name>
    </ligand>
</feature>
<dbReference type="InterPro" id="IPR001441">
    <property type="entry name" value="UPP_synth-like"/>
</dbReference>
<evidence type="ECO:0000313" key="4">
    <source>
        <dbReference type="Proteomes" id="UP000177371"/>
    </source>
</evidence>
<evidence type="ECO:0000256" key="2">
    <source>
        <dbReference type="HAMAP-Rule" id="MF_01139"/>
    </source>
</evidence>
<dbReference type="GO" id="GO:0000287">
    <property type="term" value="F:magnesium ion binding"/>
    <property type="evidence" value="ECO:0007669"/>
    <property type="project" value="UniProtKB-UniRule"/>
</dbReference>
<dbReference type="InterPro" id="IPR036424">
    <property type="entry name" value="UPP_synth-like_sf"/>
</dbReference>
<dbReference type="Proteomes" id="UP000177371">
    <property type="component" value="Unassembled WGS sequence"/>
</dbReference>
<dbReference type="GO" id="GO:0016094">
    <property type="term" value="P:polyprenol biosynthetic process"/>
    <property type="evidence" value="ECO:0007669"/>
    <property type="project" value="TreeGrafter"/>
</dbReference>
<proteinExistence type="inferred from homology"/>
<feature type="binding site" evidence="2">
    <location>
        <position position="72"/>
    </location>
    <ligand>
        <name>substrate</name>
    </ligand>
</feature>
<dbReference type="HAMAP" id="MF_01139">
    <property type="entry name" value="ISPT"/>
    <property type="match status" value="1"/>
</dbReference>
<feature type="binding site" evidence="2">
    <location>
        <position position="201"/>
    </location>
    <ligand>
        <name>Mg(2+)</name>
        <dbReference type="ChEBI" id="CHEBI:18420"/>
    </ligand>
</feature>
<evidence type="ECO:0000313" key="3">
    <source>
        <dbReference type="EMBL" id="OGC49387.1"/>
    </source>
</evidence>
<evidence type="ECO:0000256" key="1">
    <source>
        <dbReference type="ARBA" id="ARBA00022679"/>
    </source>
</evidence>
<reference evidence="3 4" key="1">
    <citation type="journal article" date="2016" name="Nat. Commun.">
        <title>Thousands of microbial genomes shed light on interconnected biogeochemical processes in an aquifer system.</title>
        <authorList>
            <person name="Anantharaman K."/>
            <person name="Brown C.T."/>
            <person name="Hug L.A."/>
            <person name="Sharon I."/>
            <person name="Castelle C.J."/>
            <person name="Probst A.J."/>
            <person name="Thomas B.C."/>
            <person name="Singh A."/>
            <person name="Wilkins M.J."/>
            <person name="Karaoz U."/>
            <person name="Brodie E.L."/>
            <person name="Williams K.H."/>
            <person name="Hubbard S.S."/>
            <person name="Banfield J.F."/>
        </authorList>
    </citation>
    <scope>NUCLEOTIDE SEQUENCE [LARGE SCALE GENOMIC DNA]</scope>
</reference>
<keyword evidence="1 2" id="KW-0808">Transferase</keyword>
<feature type="binding site" evidence="2">
    <location>
        <position position="26"/>
    </location>
    <ligand>
        <name>substrate</name>
    </ligand>
</feature>
<accession>A0A1F4UWP9</accession>
<dbReference type="Pfam" id="PF01255">
    <property type="entry name" value="Prenyltransf"/>
    <property type="match status" value="1"/>
</dbReference>
<dbReference type="Gene3D" id="3.40.1180.10">
    <property type="entry name" value="Decaprenyl diphosphate synthase-like"/>
    <property type="match status" value="1"/>
</dbReference>
<dbReference type="PANTHER" id="PTHR10291">
    <property type="entry name" value="DEHYDRODOLICHYL DIPHOSPHATE SYNTHASE FAMILY MEMBER"/>
    <property type="match status" value="1"/>
</dbReference>
<feature type="binding site" evidence="2">
    <location>
        <position position="70"/>
    </location>
    <ligand>
        <name>substrate</name>
    </ligand>
</feature>
<feature type="binding site" evidence="2">
    <location>
        <begin position="188"/>
        <end position="190"/>
    </location>
    <ligand>
        <name>substrate</name>
    </ligand>
</feature>
<gene>
    <name evidence="3" type="ORF">A2W32_04305</name>
</gene>
<dbReference type="EMBL" id="MEUT01000051">
    <property type="protein sequence ID" value="OGC49387.1"/>
    <property type="molecule type" value="Genomic_DNA"/>
</dbReference>
<dbReference type="EC" id="2.5.1.-" evidence="2"/>
<comment type="caution">
    <text evidence="3">The sequence shown here is derived from an EMBL/GenBank/DDBJ whole genome shotgun (WGS) entry which is preliminary data.</text>
</comment>
<feature type="binding site" evidence="2">
    <location>
        <position position="21"/>
    </location>
    <ligand>
        <name>Mg(2+)</name>
        <dbReference type="ChEBI" id="CHEBI:18420"/>
    </ligand>
</feature>
<comment type="function">
    <text evidence="2">Catalyzes the condensation of isopentenyl diphosphate (IPP) with allylic pyrophosphates generating different type of terpenoids.</text>
</comment>
<dbReference type="GO" id="GO:0045547">
    <property type="term" value="F:ditrans,polycis-polyprenyl diphosphate synthase [(2E,6E)-farnesyl diphosphate specific] activity"/>
    <property type="evidence" value="ECO:0007669"/>
    <property type="project" value="TreeGrafter"/>
</dbReference>
<feature type="binding site" evidence="2">
    <location>
        <position position="38"/>
    </location>
    <ligand>
        <name>substrate</name>
    </ligand>
</feature>
<dbReference type="STRING" id="1802610.A2W32_04305"/>
<feature type="binding site" evidence="2">
    <location>
        <begin position="22"/>
        <end position="25"/>
    </location>
    <ligand>
        <name>substrate</name>
    </ligand>
</feature>
<comment type="similarity">
    <text evidence="2">Belongs to the UPP synthase family.</text>
</comment>
<comment type="subunit">
    <text evidence="2">Homodimer.</text>
</comment>
<protein>
    <recommendedName>
        <fullName evidence="2">Isoprenyl transferase</fullName>
        <ecNumber evidence="2">2.5.1.-</ecNumber>
    </recommendedName>
</protein>
<dbReference type="NCBIfam" id="TIGR00055">
    <property type="entry name" value="uppS"/>
    <property type="match status" value="1"/>
</dbReference>
<name>A0A1F4UWP9_UNCKA</name>
<feature type="active site" description="Proton acceptor" evidence="2">
    <location>
        <position position="69"/>
    </location>
</feature>
<dbReference type="SUPFAM" id="SSF64005">
    <property type="entry name" value="Undecaprenyl diphosphate synthase"/>
    <property type="match status" value="1"/>
</dbReference>
<dbReference type="AlphaFoldDB" id="A0A1F4UWP9"/>
<dbReference type="CDD" id="cd00475">
    <property type="entry name" value="Cis_IPPS"/>
    <property type="match status" value="1"/>
</dbReference>
<comment type="cofactor">
    <cofactor evidence="2">
        <name>Mg(2+)</name>
        <dbReference type="ChEBI" id="CHEBI:18420"/>
    </cofactor>
    <text evidence="2">Binds 2 magnesium ions per subunit.</text>
</comment>
<comment type="caution">
    <text evidence="2">Lacks conserved residue(s) required for the propagation of feature annotation.</text>
</comment>
<organism evidence="3 4">
    <name type="scientific">candidate division WWE3 bacterium RBG_16_37_10</name>
    <dbReference type="NCBI Taxonomy" id="1802610"/>
    <lineage>
        <taxon>Bacteria</taxon>
        <taxon>Katanobacteria</taxon>
    </lineage>
</organism>
<keyword evidence="2" id="KW-0460">Magnesium</keyword>
<feature type="active site" evidence="2">
    <location>
        <position position="21"/>
    </location>
</feature>
<feature type="binding site" evidence="2">
    <location>
        <position position="182"/>
    </location>
    <ligand>
        <name>substrate</name>
    </ligand>
</feature>
<dbReference type="PANTHER" id="PTHR10291:SF0">
    <property type="entry name" value="DEHYDRODOLICHYL DIPHOSPHATE SYNTHASE 2"/>
    <property type="match status" value="1"/>
</dbReference>
<keyword evidence="2" id="KW-0479">Metal-binding</keyword>
<sequence>MPVKINENIKNTALHVAIIPDGNRRWATNKGLSPILGHKKGAENFEVLCDTAKELGVKCITLWGFSTENWKRTEDEVDNVFALARELIKRYKKKCLDEKIRLIHLGRKDRFPPDLTKTIIELEEETKDFDSFIMGMAADYGGHDELIRAIDKLREKGLELKDENIEKCLDTSEMPQIDLIIRTGGEVRLSGFMSWQAAYAELYFSDILFPDFGPEELKKALESYSKRDRRYGGNSVKQANNQ</sequence>